<reference evidence="1 2" key="1">
    <citation type="submission" date="2018-08" db="EMBL/GenBank/DDBJ databases">
        <title>Wenzhouxiangella salilacus sp. nov., a novel bacterium isolated from a saline lake in Xinjiang Province, China.</title>
        <authorList>
            <person name="Han S."/>
        </authorList>
    </citation>
    <scope>NUCLEOTIDE SEQUENCE [LARGE SCALE GENOMIC DNA]</scope>
    <source>
        <strain evidence="1 2">XDB06</strain>
    </source>
</reference>
<dbReference type="RefSeq" id="WP_116649612.1">
    <property type="nucleotide sequence ID" value="NZ_QUZK01000014.1"/>
</dbReference>
<dbReference type="InterPro" id="IPR009659">
    <property type="entry name" value="DUF1249"/>
</dbReference>
<evidence type="ECO:0000313" key="1">
    <source>
        <dbReference type="EMBL" id="RFF31954.1"/>
    </source>
</evidence>
<dbReference type="PANTHER" id="PTHR38774">
    <property type="entry name" value="CYTOPLASMIC PROTEIN-RELATED"/>
    <property type="match status" value="1"/>
</dbReference>
<dbReference type="PANTHER" id="PTHR38774:SF1">
    <property type="entry name" value="CYTOPLASMIC PROTEIN"/>
    <property type="match status" value="1"/>
</dbReference>
<dbReference type="Pfam" id="PF06853">
    <property type="entry name" value="DUF1249"/>
    <property type="match status" value="1"/>
</dbReference>
<dbReference type="EMBL" id="QUZK01000014">
    <property type="protein sequence ID" value="RFF31954.1"/>
    <property type="molecule type" value="Genomic_DNA"/>
</dbReference>
<name>A0A3E1KBF8_9GAMM</name>
<keyword evidence="2" id="KW-1185">Reference proteome</keyword>
<dbReference type="Proteomes" id="UP000260351">
    <property type="component" value="Unassembled WGS sequence"/>
</dbReference>
<organism evidence="1 2">
    <name type="scientific">Wenzhouxiangella sediminis</name>
    <dbReference type="NCBI Taxonomy" id="1792836"/>
    <lineage>
        <taxon>Bacteria</taxon>
        <taxon>Pseudomonadati</taxon>
        <taxon>Pseudomonadota</taxon>
        <taxon>Gammaproteobacteria</taxon>
        <taxon>Chromatiales</taxon>
        <taxon>Wenzhouxiangellaceae</taxon>
        <taxon>Wenzhouxiangella</taxon>
    </lineage>
</organism>
<accession>A0A3E1KBF8</accession>
<comment type="caution">
    <text evidence="1">The sequence shown here is derived from an EMBL/GenBank/DDBJ whole genome shotgun (WGS) entry which is preliminary data.</text>
</comment>
<dbReference type="OrthoDB" id="9793663at2"/>
<protein>
    <submittedName>
        <fullName evidence="1">DUF1249 domain-containing protein</fullName>
    </submittedName>
</protein>
<evidence type="ECO:0000313" key="2">
    <source>
        <dbReference type="Proteomes" id="UP000260351"/>
    </source>
</evidence>
<sequence length="164" mass="18114">MLTTTRQLQPSSRILARRLPELHSALYRALNVLLPDALAETDHLVSQLGSGPELYLEVIERHPYTTFVRLSYIIGAERSHNPNAHVRIYHDAAMAEATAFSPQQGIQRFAGPDLAINSLVARSWRLNRALLKWVDYLIAQGHGAETMRPAGDFPAPIAAAAPEA</sequence>
<dbReference type="AlphaFoldDB" id="A0A3E1KBF8"/>
<gene>
    <name evidence="1" type="ORF">DZC52_02890</name>
</gene>
<proteinExistence type="predicted"/>